<dbReference type="InterPro" id="IPR050194">
    <property type="entry name" value="Glycosyltransferase_grp1"/>
</dbReference>
<keyword evidence="3" id="KW-0808">Transferase</keyword>
<dbReference type="KEGG" id="tfr:BR63_12195"/>
<organism evidence="3 4">
    <name type="scientific">Thermanaerosceptrum fracticalcis</name>
    <dbReference type="NCBI Taxonomy" id="1712410"/>
    <lineage>
        <taxon>Bacteria</taxon>
        <taxon>Bacillati</taxon>
        <taxon>Bacillota</taxon>
        <taxon>Clostridia</taxon>
        <taxon>Eubacteriales</taxon>
        <taxon>Peptococcaceae</taxon>
        <taxon>Thermanaerosceptrum</taxon>
    </lineage>
</organism>
<dbReference type="Pfam" id="PF13439">
    <property type="entry name" value="Glyco_transf_4"/>
    <property type="match status" value="1"/>
</dbReference>
<dbReference type="OrthoDB" id="9811902at2"/>
<name>A0A7G6E4J7_THEFR</name>
<dbReference type="AlphaFoldDB" id="A0A7G6E4J7"/>
<sequence length="411" mass="47550">MQKKIWILNQYAVTPRSGSGTRHYDLAEELVKRGYEVTIFASSFDHKLRSETLPSWECLRKESINSVHFCWLKTFPYKKNDLKRILNILSYTIHVFWTCLREKKPDIIIASSFHPLTCLAGYYISLLKKCRFFAEIRDLWPQTAIDMGTIKEKSFTARALRVLEKFIYKKAERIIVLLPGAVHYMQKQGYPQDKVVYIPNGVDIARYDRKLIKDKYKSPAVDKILGEQEKKFKALYLGAHGQANALVTIVEAAELLQEQGYTDIHLFFVGDGPEKENLMRLAQQKQLHNISFHEPVSKEEVPLLLERVDIALISMLDLPLYQYGISLNKIFDYLCAKRPIVFAGNVLNDIVGQAKAGMTIPPEKPREFARAIAELYQMTEEERKTLGENGRRYVEAQHDIRRLVDTLESIF</sequence>
<dbReference type="Gene3D" id="3.40.50.2000">
    <property type="entry name" value="Glycogen Phosphorylase B"/>
    <property type="match status" value="2"/>
</dbReference>
<dbReference type="SUPFAM" id="SSF53756">
    <property type="entry name" value="UDP-Glycosyltransferase/glycogen phosphorylase"/>
    <property type="match status" value="1"/>
</dbReference>
<dbReference type="PANTHER" id="PTHR45947">
    <property type="entry name" value="SULFOQUINOVOSYL TRANSFERASE SQD2"/>
    <property type="match status" value="1"/>
</dbReference>
<dbReference type="CDD" id="cd03794">
    <property type="entry name" value="GT4_WbuB-like"/>
    <property type="match status" value="1"/>
</dbReference>
<dbReference type="PANTHER" id="PTHR45947:SF3">
    <property type="entry name" value="SULFOQUINOVOSYL TRANSFERASE SQD2"/>
    <property type="match status" value="1"/>
</dbReference>
<protein>
    <submittedName>
        <fullName evidence="3">Glycosyltransferase</fullName>
    </submittedName>
</protein>
<evidence type="ECO:0000313" key="4">
    <source>
        <dbReference type="Proteomes" id="UP000515847"/>
    </source>
</evidence>
<dbReference type="Pfam" id="PF00534">
    <property type="entry name" value="Glycos_transf_1"/>
    <property type="match status" value="1"/>
</dbReference>
<dbReference type="RefSeq" id="WP_034420628.1">
    <property type="nucleotide sequence ID" value="NZ_CP045798.1"/>
</dbReference>
<evidence type="ECO:0000259" key="1">
    <source>
        <dbReference type="Pfam" id="PF00534"/>
    </source>
</evidence>
<accession>A0A7G6E4J7</accession>
<dbReference type="InterPro" id="IPR001296">
    <property type="entry name" value="Glyco_trans_1"/>
</dbReference>
<dbReference type="InterPro" id="IPR028098">
    <property type="entry name" value="Glyco_trans_4-like_N"/>
</dbReference>
<keyword evidence="4" id="KW-1185">Reference proteome</keyword>
<dbReference type="GO" id="GO:0016758">
    <property type="term" value="F:hexosyltransferase activity"/>
    <property type="evidence" value="ECO:0007669"/>
    <property type="project" value="TreeGrafter"/>
</dbReference>
<proteinExistence type="predicted"/>
<feature type="domain" description="Glycosyltransferase subfamily 4-like N-terminal" evidence="2">
    <location>
        <begin position="18"/>
        <end position="206"/>
    </location>
</feature>
<evidence type="ECO:0000313" key="3">
    <source>
        <dbReference type="EMBL" id="QNB47001.1"/>
    </source>
</evidence>
<evidence type="ECO:0000259" key="2">
    <source>
        <dbReference type="Pfam" id="PF13439"/>
    </source>
</evidence>
<dbReference type="EMBL" id="CP045798">
    <property type="protein sequence ID" value="QNB47001.1"/>
    <property type="molecule type" value="Genomic_DNA"/>
</dbReference>
<feature type="domain" description="Glycosyl transferase family 1" evidence="1">
    <location>
        <begin position="222"/>
        <end position="392"/>
    </location>
</feature>
<gene>
    <name evidence="3" type="ORF">BR63_12195</name>
</gene>
<dbReference type="Proteomes" id="UP000515847">
    <property type="component" value="Chromosome"/>
</dbReference>
<reference evidence="3 4" key="1">
    <citation type="journal article" date="2019" name="Front. Microbiol.">
        <title>Thermoanaerosceptrum fracticalcis gen. nov. sp. nov., a Novel Fumarate-Fermenting Microorganism From a Deep Fractured Carbonate Aquifer of the US Great Basin.</title>
        <authorList>
            <person name="Hamilton-Brehm S.D."/>
            <person name="Stewart L.E."/>
            <person name="Zavarin M."/>
            <person name="Caldwell M."/>
            <person name="Lawson P.A."/>
            <person name="Onstott T.C."/>
            <person name="Grzymski J."/>
            <person name="Neveux I."/>
            <person name="Lollar B.S."/>
            <person name="Russell C.E."/>
            <person name="Moser D.P."/>
        </authorList>
    </citation>
    <scope>NUCLEOTIDE SEQUENCE [LARGE SCALE GENOMIC DNA]</scope>
    <source>
        <strain evidence="3 4">DRI-13</strain>
    </source>
</reference>